<dbReference type="Gene3D" id="1.20.1250.20">
    <property type="entry name" value="MFS general substrate transporter like domains"/>
    <property type="match status" value="1"/>
</dbReference>
<comment type="subcellular location">
    <subcellularLocation>
        <location evidence="1">Cell membrane</location>
        <topology evidence="1">Multi-pass membrane protein</topology>
    </subcellularLocation>
</comment>
<dbReference type="Proteomes" id="UP000282759">
    <property type="component" value="Unassembled WGS sequence"/>
</dbReference>
<feature type="transmembrane region" description="Helical" evidence="6">
    <location>
        <begin position="12"/>
        <end position="34"/>
    </location>
</feature>
<dbReference type="SUPFAM" id="SSF103473">
    <property type="entry name" value="MFS general substrate transporter"/>
    <property type="match status" value="1"/>
</dbReference>
<dbReference type="InterPro" id="IPR050189">
    <property type="entry name" value="MFS_Efflux_Transporters"/>
</dbReference>
<feature type="transmembrane region" description="Helical" evidence="6">
    <location>
        <begin position="84"/>
        <end position="103"/>
    </location>
</feature>
<comment type="caution">
    <text evidence="8">The sequence shown here is derived from an EMBL/GenBank/DDBJ whole genome shotgun (WGS) entry which is preliminary data.</text>
</comment>
<dbReference type="GO" id="GO:0022857">
    <property type="term" value="F:transmembrane transporter activity"/>
    <property type="evidence" value="ECO:0007669"/>
    <property type="project" value="InterPro"/>
</dbReference>
<dbReference type="InterPro" id="IPR020846">
    <property type="entry name" value="MFS_dom"/>
</dbReference>
<dbReference type="InterPro" id="IPR036259">
    <property type="entry name" value="MFS_trans_sf"/>
</dbReference>
<dbReference type="PANTHER" id="PTHR43124">
    <property type="entry name" value="PURINE EFFLUX PUMP PBUE"/>
    <property type="match status" value="1"/>
</dbReference>
<feature type="transmembrane region" description="Helical" evidence="6">
    <location>
        <begin position="170"/>
        <end position="190"/>
    </location>
</feature>
<evidence type="ECO:0000256" key="6">
    <source>
        <dbReference type="SAM" id="Phobius"/>
    </source>
</evidence>
<proteinExistence type="predicted"/>
<dbReference type="CDD" id="cd17324">
    <property type="entry name" value="MFS_NepI_like"/>
    <property type="match status" value="1"/>
</dbReference>
<feature type="transmembrane region" description="Helical" evidence="6">
    <location>
        <begin position="383"/>
        <end position="400"/>
    </location>
</feature>
<dbReference type="PROSITE" id="PS50850">
    <property type="entry name" value="MFS"/>
    <property type="match status" value="1"/>
</dbReference>
<dbReference type="AlphaFoldDB" id="A0A3S2UMR0"/>
<feature type="transmembrane region" description="Helical" evidence="6">
    <location>
        <begin position="222"/>
        <end position="244"/>
    </location>
</feature>
<dbReference type="PANTHER" id="PTHR43124:SF3">
    <property type="entry name" value="CHLORAMPHENICOL EFFLUX PUMP RV0191"/>
    <property type="match status" value="1"/>
</dbReference>
<feature type="domain" description="Major facilitator superfamily (MFS) profile" evidence="7">
    <location>
        <begin position="18"/>
        <end position="403"/>
    </location>
</feature>
<feature type="transmembrane region" description="Helical" evidence="6">
    <location>
        <begin position="286"/>
        <end position="304"/>
    </location>
</feature>
<feature type="transmembrane region" description="Helical" evidence="6">
    <location>
        <begin position="109"/>
        <end position="130"/>
    </location>
</feature>
<evidence type="ECO:0000256" key="4">
    <source>
        <dbReference type="ARBA" id="ARBA00022989"/>
    </source>
</evidence>
<sequence length="429" mass="46449">MTPEQNTTKPFTSYQVLLIALLALLQFTVVLDFMVLSPLGDILMKSLNISTAQFGWVVSSYAFSAGASGLMAAGFADKFDRKRLLLFFYTGFIIGTLSCALANNFWTLLAARTVTGLFGGVIGAISLAIVTDVFEINQRGRVMGVVQMGFAASQILGIPIALYFSNIWGWHAPFLMIVVLAVVIGTVVLLKMQSITGHLKLQTDKSAFLHLWHALTNKSHQLGFLATALLSVGGFMMMPFGSAYLINNIKISQEQLLSVFFFSGMGSIVIMPLIGKLSDKYDKFTLFAVGSVIAAIMIVIYTHLPPIPLWEVVVINMIMFMGIMGRIIPSTALTTAIPDMANRGAFMSVNASLQQMAGGIAAIAAGLIVTQPNKFGPLQHYDILGYVVCAAIAICLYLVYKVSQMVKAKAAKPVNLSPVESYDNLNEVI</sequence>
<dbReference type="InterPro" id="IPR011701">
    <property type="entry name" value="MFS"/>
</dbReference>
<keyword evidence="5 6" id="KW-0472">Membrane</keyword>
<feature type="transmembrane region" description="Helical" evidence="6">
    <location>
        <begin position="349"/>
        <end position="371"/>
    </location>
</feature>
<dbReference type="EMBL" id="SACK01000002">
    <property type="protein sequence ID" value="RVU01513.1"/>
    <property type="molecule type" value="Genomic_DNA"/>
</dbReference>
<keyword evidence="3 6" id="KW-0812">Transmembrane</keyword>
<evidence type="ECO:0000313" key="9">
    <source>
        <dbReference type="Proteomes" id="UP000282759"/>
    </source>
</evidence>
<evidence type="ECO:0000256" key="2">
    <source>
        <dbReference type="ARBA" id="ARBA00022475"/>
    </source>
</evidence>
<feature type="transmembrane region" description="Helical" evidence="6">
    <location>
        <begin position="54"/>
        <end position="72"/>
    </location>
</feature>
<evidence type="ECO:0000256" key="1">
    <source>
        <dbReference type="ARBA" id="ARBA00004651"/>
    </source>
</evidence>
<dbReference type="Pfam" id="PF07690">
    <property type="entry name" value="MFS_1"/>
    <property type="match status" value="1"/>
</dbReference>
<evidence type="ECO:0000259" key="7">
    <source>
        <dbReference type="PROSITE" id="PS50850"/>
    </source>
</evidence>
<keyword evidence="4 6" id="KW-1133">Transmembrane helix</keyword>
<keyword evidence="2" id="KW-1003">Cell membrane</keyword>
<gene>
    <name evidence="8" type="ORF">EOD41_05980</name>
</gene>
<protein>
    <submittedName>
        <fullName evidence="8">MFS transporter</fullName>
    </submittedName>
</protein>
<feature type="transmembrane region" description="Helical" evidence="6">
    <location>
        <begin position="310"/>
        <end position="328"/>
    </location>
</feature>
<keyword evidence="9" id="KW-1185">Reference proteome</keyword>
<name>A0A3S2UMR0_9SPHI</name>
<accession>A0A3S2UMR0</accession>
<organism evidence="8 9">
    <name type="scientific">Mucilaginibacter limnophilus</name>
    <dbReference type="NCBI Taxonomy" id="1932778"/>
    <lineage>
        <taxon>Bacteria</taxon>
        <taxon>Pseudomonadati</taxon>
        <taxon>Bacteroidota</taxon>
        <taxon>Sphingobacteriia</taxon>
        <taxon>Sphingobacteriales</taxon>
        <taxon>Sphingobacteriaceae</taxon>
        <taxon>Mucilaginibacter</taxon>
    </lineage>
</organism>
<evidence type="ECO:0000313" key="8">
    <source>
        <dbReference type="EMBL" id="RVU01513.1"/>
    </source>
</evidence>
<evidence type="ECO:0000256" key="3">
    <source>
        <dbReference type="ARBA" id="ARBA00022692"/>
    </source>
</evidence>
<dbReference type="OrthoDB" id="9812221at2"/>
<dbReference type="RefSeq" id="WP_127703887.1">
    <property type="nucleotide sequence ID" value="NZ_SACK01000002.1"/>
</dbReference>
<feature type="transmembrane region" description="Helical" evidence="6">
    <location>
        <begin position="142"/>
        <end position="164"/>
    </location>
</feature>
<feature type="transmembrane region" description="Helical" evidence="6">
    <location>
        <begin position="256"/>
        <end position="274"/>
    </location>
</feature>
<evidence type="ECO:0000256" key="5">
    <source>
        <dbReference type="ARBA" id="ARBA00023136"/>
    </source>
</evidence>
<reference evidence="8 9" key="1">
    <citation type="submission" date="2019-01" db="EMBL/GenBank/DDBJ databases">
        <authorList>
            <person name="Chen W.-M."/>
        </authorList>
    </citation>
    <scope>NUCLEOTIDE SEQUENCE [LARGE SCALE GENOMIC DNA]</scope>
    <source>
        <strain evidence="8 9">YBJ-36</strain>
    </source>
</reference>
<dbReference type="GO" id="GO:0005886">
    <property type="term" value="C:plasma membrane"/>
    <property type="evidence" value="ECO:0007669"/>
    <property type="project" value="UniProtKB-SubCell"/>
</dbReference>